<evidence type="ECO:0000313" key="2">
    <source>
        <dbReference type="EMBL" id="OIJ20443.1"/>
    </source>
</evidence>
<evidence type="ECO:0000313" key="4">
    <source>
        <dbReference type="Proteomes" id="UP000180175"/>
    </source>
</evidence>
<dbReference type="Proteomes" id="UP000180175">
    <property type="component" value="Chromosome"/>
</dbReference>
<organism evidence="2 4">
    <name type="scientific">Anaerobacillus isosaccharinicus</name>
    <dbReference type="NCBI Taxonomy" id="1532552"/>
    <lineage>
        <taxon>Bacteria</taxon>
        <taxon>Bacillati</taxon>
        <taxon>Bacillota</taxon>
        <taxon>Bacilli</taxon>
        <taxon>Bacillales</taxon>
        <taxon>Bacillaceae</taxon>
        <taxon>Anaerobacillus</taxon>
    </lineage>
</organism>
<evidence type="ECO:0000313" key="1">
    <source>
        <dbReference type="EMBL" id="OIJ11436.1"/>
    </source>
</evidence>
<gene>
    <name evidence="3" type="ORF">AWH56_018635</name>
    <name evidence="2" type="ORF">AWH56_07960</name>
    <name evidence="1" type="ORF">AWH56_15695</name>
</gene>
<dbReference type="RefSeq" id="WP_071316638.1">
    <property type="nucleotide sequence ID" value="NZ_CP063356.2"/>
</dbReference>
<reference evidence="3 4" key="2">
    <citation type="journal article" date="2017" name="Genome Announc.">
        <title>Draft Genome Sequences of Four Alkaliphilic Bacteria Belonging to the Anaerobacillus Genus.</title>
        <authorList>
            <person name="Bassil N.M."/>
            <person name="Lloyd J.R."/>
        </authorList>
    </citation>
    <scope>NUCLEOTIDE SEQUENCE [LARGE SCALE GENOMIC DNA]</scope>
    <source>
        <strain evidence="3 4">NB2006</strain>
    </source>
</reference>
<dbReference type="KEGG" id="aia:AWH56_018635"/>
<dbReference type="EMBL" id="LQXD01000071">
    <property type="protein sequence ID" value="OIJ20443.1"/>
    <property type="molecule type" value="Genomic_DNA"/>
</dbReference>
<name>A0A1S2M7I7_9BACI</name>
<reference evidence="3 4" key="3">
    <citation type="journal article" date="2019" name="Int. J. Syst. Evol. Microbiol.">
        <title>Anaerobacillus isosaccharinicus sp. nov., an alkaliphilic bacterium which degrades isosaccharinic acid.</title>
        <authorList>
            <person name="Bassil N.M."/>
            <person name="Lloyd J.R."/>
        </authorList>
    </citation>
    <scope>NUCLEOTIDE SEQUENCE [LARGE SCALE GENOMIC DNA]</scope>
    <source>
        <strain evidence="3 4">NB2006</strain>
    </source>
</reference>
<reference evidence="3" key="4">
    <citation type="submission" date="2020-10" db="EMBL/GenBank/DDBJ databases">
        <authorList>
            <person name="Bassil N.M."/>
            <person name="Lloyd J.R."/>
        </authorList>
    </citation>
    <scope>NUCLEOTIDE SEQUENCE</scope>
    <source>
        <strain evidence="3">NB2006</strain>
    </source>
</reference>
<dbReference type="EMBL" id="CP063356">
    <property type="protein sequence ID" value="QOY34726.1"/>
    <property type="molecule type" value="Genomic_DNA"/>
</dbReference>
<keyword evidence="4" id="KW-1185">Reference proteome</keyword>
<dbReference type="EMBL" id="LQXD01000135">
    <property type="protein sequence ID" value="OIJ11436.1"/>
    <property type="molecule type" value="Genomic_DNA"/>
</dbReference>
<reference evidence="2 4" key="1">
    <citation type="submission" date="2016-10" db="EMBL/GenBank/DDBJ databases">
        <title>Draft genome sequences of four alkaliphilic bacteria belonging to the Anaerobacillus genus.</title>
        <authorList>
            <person name="Bassil N.M."/>
            <person name="Lloyd J.R."/>
        </authorList>
    </citation>
    <scope>NUCLEOTIDE SEQUENCE [LARGE SCALE GENOMIC DNA]</scope>
    <source>
        <strain evidence="2 4">NB2006</strain>
    </source>
</reference>
<protein>
    <submittedName>
        <fullName evidence="2">Uncharacterized protein</fullName>
    </submittedName>
</protein>
<sequence>MDSETYKTYLYYRQQLNTAKNTREARAYFCKAEKLLLQELSSLKKEEPLSAIGVPAEICKGFTEVDLSVKTRKKKTAELDADGK</sequence>
<evidence type="ECO:0000313" key="3">
    <source>
        <dbReference type="EMBL" id="QOY34726.1"/>
    </source>
</evidence>
<dbReference type="AlphaFoldDB" id="A0A1S2M7I7"/>
<proteinExistence type="predicted"/>
<accession>A0A1S2M7I7</accession>